<dbReference type="STRING" id="64791.A0A151XDN2"/>
<dbReference type="InterPro" id="IPR050626">
    <property type="entry name" value="Peptidase_M16"/>
</dbReference>
<keyword evidence="3" id="KW-1185">Reference proteome</keyword>
<evidence type="ECO:0000313" key="3">
    <source>
        <dbReference type="Proteomes" id="UP000075809"/>
    </source>
</evidence>
<dbReference type="InterPro" id="IPR011249">
    <property type="entry name" value="Metalloenz_LuxS/M16"/>
</dbReference>
<name>A0A151XDN2_9HYME</name>
<sequence length="113" mass="12920">LSVLKLVHYTRVDRHTALSNVNFKEFRRFVKSFTDHLYVQCLVQGNVTLDDVIETIQQCLKIINCGPLFSNTVQQMRVVQIPLGVSYCKLKNINETNPTSAVINYYQIGITSI</sequence>
<dbReference type="EMBL" id="KQ982268">
    <property type="protein sequence ID" value="KYQ58484.1"/>
    <property type="molecule type" value="Genomic_DNA"/>
</dbReference>
<protein>
    <submittedName>
        <fullName evidence="2">Nardilysin</fullName>
    </submittedName>
</protein>
<dbReference type="AlphaFoldDB" id="A0A151XDN2"/>
<dbReference type="Proteomes" id="UP000075809">
    <property type="component" value="Unassembled WGS sequence"/>
</dbReference>
<feature type="non-terminal residue" evidence="2">
    <location>
        <position position="1"/>
    </location>
</feature>
<organism evidence="2 3">
    <name type="scientific">Mycetomoellerius zeteki</name>
    <dbReference type="NCBI Taxonomy" id="64791"/>
    <lineage>
        <taxon>Eukaryota</taxon>
        <taxon>Metazoa</taxon>
        <taxon>Ecdysozoa</taxon>
        <taxon>Arthropoda</taxon>
        <taxon>Hexapoda</taxon>
        <taxon>Insecta</taxon>
        <taxon>Pterygota</taxon>
        <taxon>Neoptera</taxon>
        <taxon>Endopterygota</taxon>
        <taxon>Hymenoptera</taxon>
        <taxon>Apocrita</taxon>
        <taxon>Aculeata</taxon>
        <taxon>Formicoidea</taxon>
        <taxon>Formicidae</taxon>
        <taxon>Myrmicinae</taxon>
        <taxon>Mycetomoellerius</taxon>
    </lineage>
</organism>
<accession>A0A151XDN2</accession>
<dbReference type="Gene3D" id="3.30.830.10">
    <property type="entry name" value="Metalloenzyme, LuxS/M16 peptidase-like"/>
    <property type="match status" value="1"/>
</dbReference>
<dbReference type="PANTHER" id="PTHR43690:SF18">
    <property type="entry name" value="INSULIN-DEGRADING ENZYME-RELATED"/>
    <property type="match status" value="1"/>
</dbReference>
<evidence type="ECO:0000313" key="2">
    <source>
        <dbReference type="EMBL" id="KYQ58484.1"/>
    </source>
</evidence>
<keyword evidence="1" id="KW-0479">Metal-binding</keyword>
<evidence type="ECO:0000256" key="1">
    <source>
        <dbReference type="ARBA" id="ARBA00022723"/>
    </source>
</evidence>
<reference evidence="2 3" key="1">
    <citation type="submission" date="2015-09" db="EMBL/GenBank/DDBJ databases">
        <title>Trachymyrmex zeteki WGS genome.</title>
        <authorList>
            <person name="Nygaard S."/>
            <person name="Hu H."/>
            <person name="Boomsma J."/>
            <person name="Zhang G."/>
        </authorList>
    </citation>
    <scope>NUCLEOTIDE SEQUENCE [LARGE SCALE GENOMIC DNA]</scope>
    <source>
        <strain evidence="2">Tzet28-1</strain>
        <tissue evidence="2">Whole body</tissue>
    </source>
</reference>
<dbReference type="SUPFAM" id="SSF63411">
    <property type="entry name" value="LuxS/MPP-like metallohydrolase"/>
    <property type="match status" value="1"/>
</dbReference>
<dbReference type="GO" id="GO:0046872">
    <property type="term" value="F:metal ion binding"/>
    <property type="evidence" value="ECO:0007669"/>
    <property type="project" value="UniProtKB-KW"/>
</dbReference>
<dbReference type="PANTHER" id="PTHR43690">
    <property type="entry name" value="NARDILYSIN"/>
    <property type="match status" value="1"/>
</dbReference>
<proteinExistence type="predicted"/>
<gene>
    <name evidence="2" type="ORF">ALC60_02521</name>
</gene>